<accession>A0ABV0EQV3</accession>
<reference evidence="1 2" key="2">
    <citation type="submission" date="2024-02" db="EMBL/GenBank/DDBJ databases">
        <title>The Genome Sequence of Enterococcus sp. DIV0159.</title>
        <authorList>
            <person name="Earl A."/>
            <person name="Manson A."/>
            <person name="Gilmore M."/>
            <person name="Sanders J."/>
            <person name="Shea T."/>
            <person name="Howe W."/>
            <person name="Livny J."/>
            <person name="Cuomo C."/>
            <person name="Neafsey D."/>
            <person name="Birren B."/>
        </authorList>
    </citation>
    <scope>NUCLEOTIDE SEQUENCE [LARGE SCALE GENOMIC DNA]</scope>
    <source>
        <strain evidence="1 2">665A</strain>
    </source>
</reference>
<name>A0ABV0EQV3_9ENTE</name>
<evidence type="ECO:0008006" key="3">
    <source>
        <dbReference type="Google" id="ProtNLM"/>
    </source>
</evidence>
<gene>
    <name evidence="1" type="ORF">JZO67_002987</name>
</gene>
<comment type="caution">
    <text evidence="1">The sequence shown here is derived from an EMBL/GenBank/DDBJ whole genome shotgun (WGS) entry which is preliminary data.</text>
</comment>
<keyword evidence="2" id="KW-1185">Reference proteome</keyword>
<reference evidence="1 2" key="1">
    <citation type="submission" date="2021-03" db="EMBL/GenBank/DDBJ databases">
        <authorList>
            <person name="Gilmore M.S."/>
            <person name="Schwartzman J."/>
            <person name="Van Tyne D."/>
            <person name="Martin M."/>
            <person name="Earl A.M."/>
            <person name="Manson A.L."/>
            <person name="Straub T."/>
            <person name="Salamzade R."/>
            <person name="Saavedra J."/>
            <person name="Lebreton F."/>
            <person name="Prichula J."/>
            <person name="Schaufler K."/>
            <person name="Gaca A."/>
            <person name="Sgardioli B."/>
            <person name="Wagenaar J."/>
            <person name="Strong T."/>
        </authorList>
    </citation>
    <scope>NUCLEOTIDE SEQUENCE [LARGE SCALE GENOMIC DNA]</scope>
    <source>
        <strain evidence="1 2">665A</strain>
    </source>
</reference>
<dbReference type="RefSeq" id="WP_207703455.1">
    <property type="nucleotide sequence ID" value="NZ_JAFREL020000002.1"/>
</dbReference>
<dbReference type="SUPFAM" id="SSF54427">
    <property type="entry name" value="NTF2-like"/>
    <property type="match status" value="1"/>
</dbReference>
<dbReference type="InterPro" id="IPR039437">
    <property type="entry name" value="FrzH/put_lumazine-bd"/>
</dbReference>
<sequence>MNTVDKVVNAYIKGTFTGDTELLQSVFHEKARMTGYLGDQLLIGDPQPFIEDIGSQASMESNGDPYEAEVVSKVIVGNIADVTIRESGFRGSLKLEDHFHLIDDGTRWWIISKLFTVIE</sequence>
<evidence type="ECO:0000313" key="2">
    <source>
        <dbReference type="Proteomes" id="UP000664357"/>
    </source>
</evidence>
<dbReference type="InterPro" id="IPR032710">
    <property type="entry name" value="NTF2-like_dom_sf"/>
</dbReference>
<dbReference type="Proteomes" id="UP000664357">
    <property type="component" value="Unassembled WGS sequence"/>
</dbReference>
<protein>
    <recommendedName>
        <fullName evidence="3">Nuclear transport factor 2 family protein</fullName>
    </recommendedName>
</protein>
<dbReference type="Gene3D" id="3.10.450.50">
    <property type="match status" value="1"/>
</dbReference>
<evidence type="ECO:0000313" key="1">
    <source>
        <dbReference type="EMBL" id="MEO1771014.1"/>
    </source>
</evidence>
<dbReference type="Pfam" id="PF12893">
    <property type="entry name" value="Lumazine_bd_2"/>
    <property type="match status" value="1"/>
</dbReference>
<proteinExistence type="predicted"/>
<dbReference type="EMBL" id="JAFREL020000002">
    <property type="protein sequence ID" value="MEO1771014.1"/>
    <property type="molecule type" value="Genomic_DNA"/>
</dbReference>
<organism evidence="1 2">
    <name type="scientific">Candidatus Enterococcus ferrettii</name>
    <dbReference type="NCBI Taxonomy" id="2815324"/>
    <lineage>
        <taxon>Bacteria</taxon>
        <taxon>Bacillati</taxon>
        <taxon>Bacillota</taxon>
        <taxon>Bacilli</taxon>
        <taxon>Lactobacillales</taxon>
        <taxon>Enterococcaceae</taxon>
        <taxon>Enterococcus</taxon>
    </lineage>
</organism>